<reference evidence="4 5" key="1">
    <citation type="submission" date="2016-08" db="EMBL/GenBank/DDBJ databases">
        <title>A Parts List for Fungal Cellulosomes Revealed by Comparative Genomics.</title>
        <authorList>
            <consortium name="DOE Joint Genome Institute"/>
            <person name="Haitjema C.H."/>
            <person name="Gilmore S.P."/>
            <person name="Henske J.K."/>
            <person name="Solomon K.V."/>
            <person name="De Groot R."/>
            <person name="Kuo A."/>
            <person name="Mondo S.J."/>
            <person name="Salamov A.A."/>
            <person name="Labutti K."/>
            <person name="Zhao Z."/>
            <person name="Chiniquy J."/>
            <person name="Barry K."/>
            <person name="Brewer H.M."/>
            <person name="Purvine S.O."/>
            <person name="Wright A.T."/>
            <person name="Boxma B."/>
            <person name="Van Alen T."/>
            <person name="Hackstein J.H."/>
            <person name="Baker S.E."/>
            <person name="Grigoriev I.V."/>
            <person name="O'Malley M.A."/>
        </authorList>
    </citation>
    <scope>NUCLEOTIDE SEQUENCE [LARGE SCALE GENOMIC DNA]</scope>
    <source>
        <strain evidence="4 5">S4</strain>
    </source>
</reference>
<name>A0A1Y1WZL0_9FUNG</name>
<dbReference type="Pfam" id="PF01547">
    <property type="entry name" value="SBP_bac_1"/>
    <property type="match status" value="1"/>
</dbReference>
<sequence>MFIIRILIQLLLLYKFVDAITLNAIASSFTDESQTYTLIIDEFNKYAEENNIDIKVELNLLTNSNSTFSTVDFGSLIESLLKKNNSKYDIFFYDNLYLSRFGPHLLDLNIHLSKEHLDLYNPNVLKQSCEYKNKIVGLPITLNYMVLYANERMLHDYGKRIPKTWEELIETSKYIIEKQREKNNTNFVAYNGSFNDDELGTCSIHEFIYSYRDTPNSPYPKLTSDTAVQALEMIKRIKNEISSESTFRSSSDFTVAKILEGESLFLKFWIYPFPPLYKMVPLPGKNENVSGSTITGFNIGIKKDIKQNKKEAAIKALTFMTSKDIQMKVVNTGISVSAISSIYEEPSICAFTDCELYKNLQPIYRPNPKAYNYDKYSEKYRNYIYEFLYGNKTAYEVLKEVESITEYFTFSTNTENTPIGLIFIIIFTIITIFIVISTIFIFIENYNMFFSFLTDDFWLLFIAGLILLISSCFTSIEAISVKKCHLKFTSITLGLTLNYIPILHKLITLFPGKSKISEFCINHQYIFIFCTFSISLILNGLFLINTYTIEDIIINDKLFQVCYMENSFSNIIKYLVTTYILIIILVMLFYIFTDWSIKYTQFDIKLIVIAVYIDILSFIIIFILELTKIKKDILYYVIRECIIMIVVLSNYFLIYGFRIILALVKGKNMKIAFIDNISKKFVCSTETKTKSAFYNESYTENNTFDKDSFDRDNCTENEKQTSRSIITKIINYHYSLEPYIENKNQIIYDTTNPSNSSNNYSNESSKKYSSYYE</sequence>
<dbReference type="SUPFAM" id="SSF53850">
    <property type="entry name" value="Periplasmic binding protein-like II"/>
    <property type="match status" value="1"/>
</dbReference>
<accession>A0A1Y1WZL0</accession>
<evidence type="ECO:0000256" key="3">
    <source>
        <dbReference type="SAM" id="SignalP"/>
    </source>
</evidence>
<comment type="caution">
    <text evidence="4">The sequence shown here is derived from an EMBL/GenBank/DDBJ whole genome shotgun (WGS) entry which is preliminary data.</text>
</comment>
<dbReference type="InterPro" id="IPR006059">
    <property type="entry name" value="SBP"/>
</dbReference>
<feature type="chain" id="PRO_5013344991" evidence="3">
    <location>
        <begin position="20"/>
        <end position="773"/>
    </location>
</feature>
<evidence type="ECO:0000313" key="5">
    <source>
        <dbReference type="Proteomes" id="UP000193944"/>
    </source>
</evidence>
<evidence type="ECO:0000256" key="2">
    <source>
        <dbReference type="SAM" id="Phobius"/>
    </source>
</evidence>
<feature type="transmembrane region" description="Helical" evidence="2">
    <location>
        <begin position="457"/>
        <end position="479"/>
    </location>
</feature>
<feature type="transmembrane region" description="Helical" evidence="2">
    <location>
        <begin position="571"/>
        <end position="592"/>
    </location>
</feature>
<feature type="transmembrane region" description="Helical" evidence="2">
    <location>
        <begin position="419"/>
        <end position="445"/>
    </location>
</feature>
<feature type="region of interest" description="Disordered" evidence="1">
    <location>
        <begin position="751"/>
        <end position="773"/>
    </location>
</feature>
<feature type="signal peptide" evidence="3">
    <location>
        <begin position="1"/>
        <end position="19"/>
    </location>
</feature>
<gene>
    <name evidence="4" type="ORF">BCR32DRAFT_294684</name>
</gene>
<reference evidence="4 5" key="2">
    <citation type="submission" date="2016-08" db="EMBL/GenBank/DDBJ databases">
        <title>Pervasive Adenine N6-methylation of Active Genes in Fungi.</title>
        <authorList>
            <consortium name="DOE Joint Genome Institute"/>
            <person name="Mondo S.J."/>
            <person name="Dannebaum R.O."/>
            <person name="Kuo R.C."/>
            <person name="Labutti K."/>
            <person name="Haridas S."/>
            <person name="Kuo A."/>
            <person name="Salamov A."/>
            <person name="Ahrendt S.R."/>
            <person name="Lipzen A."/>
            <person name="Sullivan W."/>
            <person name="Andreopoulos W.B."/>
            <person name="Clum A."/>
            <person name="Lindquist E."/>
            <person name="Daum C."/>
            <person name="Ramamoorthy G.K."/>
            <person name="Gryganskyi A."/>
            <person name="Culley D."/>
            <person name="Magnuson J.K."/>
            <person name="James T.Y."/>
            <person name="O'Malley M.A."/>
            <person name="Stajich J.E."/>
            <person name="Spatafora J.W."/>
            <person name="Visel A."/>
            <person name="Grigoriev I.V."/>
        </authorList>
    </citation>
    <scope>NUCLEOTIDE SEQUENCE [LARGE SCALE GENOMIC DNA]</scope>
    <source>
        <strain evidence="4 5">S4</strain>
    </source>
</reference>
<evidence type="ECO:0000256" key="1">
    <source>
        <dbReference type="SAM" id="MobiDB-lite"/>
    </source>
</evidence>
<feature type="transmembrane region" description="Helical" evidence="2">
    <location>
        <begin position="525"/>
        <end position="544"/>
    </location>
</feature>
<dbReference type="Gene3D" id="3.40.190.10">
    <property type="entry name" value="Periplasmic binding protein-like II"/>
    <property type="match status" value="1"/>
</dbReference>
<keyword evidence="2" id="KW-1133">Transmembrane helix</keyword>
<feature type="compositionally biased region" description="Low complexity" evidence="1">
    <location>
        <begin position="754"/>
        <end position="773"/>
    </location>
</feature>
<keyword evidence="5" id="KW-1185">Reference proteome</keyword>
<dbReference type="OrthoDB" id="10523303at2759"/>
<feature type="transmembrane region" description="Helical" evidence="2">
    <location>
        <begin position="604"/>
        <end position="624"/>
    </location>
</feature>
<dbReference type="AlphaFoldDB" id="A0A1Y1WZL0"/>
<feature type="transmembrane region" description="Helical" evidence="2">
    <location>
        <begin position="636"/>
        <end position="661"/>
    </location>
</feature>
<feature type="transmembrane region" description="Helical" evidence="2">
    <location>
        <begin position="485"/>
        <end position="504"/>
    </location>
</feature>
<dbReference type="InterPro" id="IPR050490">
    <property type="entry name" value="Bact_solute-bd_prot1"/>
</dbReference>
<dbReference type="Proteomes" id="UP000193944">
    <property type="component" value="Unassembled WGS sequence"/>
</dbReference>
<proteinExistence type="predicted"/>
<keyword evidence="2" id="KW-0472">Membrane</keyword>
<keyword evidence="2" id="KW-0812">Transmembrane</keyword>
<organism evidence="4 5">
    <name type="scientific">Anaeromyces robustus</name>
    <dbReference type="NCBI Taxonomy" id="1754192"/>
    <lineage>
        <taxon>Eukaryota</taxon>
        <taxon>Fungi</taxon>
        <taxon>Fungi incertae sedis</taxon>
        <taxon>Chytridiomycota</taxon>
        <taxon>Chytridiomycota incertae sedis</taxon>
        <taxon>Neocallimastigomycetes</taxon>
        <taxon>Neocallimastigales</taxon>
        <taxon>Neocallimastigaceae</taxon>
        <taxon>Anaeromyces</taxon>
    </lineage>
</organism>
<evidence type="ECO:0000313" key="4">
    <source>
        <dbReference type="EMBL" id="ORX79009.1"/>
    </source>
</evidence>
<dbReference type="PANTHER" id="PTHR43649:SF12">
    <property type="entry name" value="DIACETYLCHITOBIOSE BINDING PROTEIN DASA"/>
    <property type="match status" value="1"/>
</dbReference>
<dbReference type="EMBL" id="MCFG01000190">
    <property type="protein sequence ID" value="ORX79009.1"/>
    <property type="molecule type" value="Genomic_DNA"/>
</dbReference>
<dbReference type="PANTHER" id="PTHR43649">
    <property type="entry name" value="ARABINOSE-BINDING PROTEIN-RELATED"/>
    <property type="match status" value="1"/>
</dbReference>
<dbReference type="STRING" id="1754192.A0A1Y1WZL0"/>
<protein>
    <submittedName>
        <fullName evidence="4">Periplasmic binding protein-like II</fullName>
    </submittedName>
</protein>
<keyword evidence="3" id="KW-0732">Signal</keyword>